<dbReference type="Pfam" id="PF25971">
    <property type="entry name" value="CzcB_N"/>
    <property type="match status" value="1"/>
</dbReference>
<dbReference type="InterPro" id="IPR058649">
    <property type="entry name" value="CzcB_C"/>
</dbReference>
<gene>
    <name evidence="5" type="primary">czcB_2</name>
    <name evidence="6" type="ORF">HT99x_015710</name>
    <name evidence="5" type="ORF">HT99x_02831</name>
</gene>
<dbReference type="STRING" id="295108.HT99x_02831"/>
<feature type="domain" description="CzcB-like barrel-sandwich hybrid" evidence="3">
    <location>
        <begin position="194"/>
        <end position="266"/>
    </location>
</feature>
<keyword evidence="1" id="KW-0813">Transport</keyword>
<dbReference type="RefSeq" id="WP_075067430.1">
    <property type="nucleotide sequence ID" value="NZ_LKAJ02000003.1"/>
</dbReference>
<dbReference type="EMBL" id="LKAJ01000017">
    <property type="protein sequence ID" value="KRG19172.1"/>
    <property type="molecule type" value="Genomic_DNA"/>
</dbReference>
<dbReference type="PATRIC" id="fig|1590043.3.peg.2877"/>
<accession>A0A0Q9YQP2</accession>
<name>A0A0Q9YQP2_9GAMM</name>
<dbReference type="Gene3D" id="2.40.50.100">
    <property type="match status" value="1"/>
</dbReference>
<keyword evidence="7" id="KW-1185">Reference proteome</keyword>
<dbReference type="InterPro" id="IPR011053">
    <property type="entry name" value="Single_hybrid_motif"/>
</dbReference>
<evidence type="ECO:0000256" key="1">
    <source>
        <dbReference type="ARBA" id="ARBA00022448"/>
    </source>
</evidence>
<dbReference type="Pfam" id="PF25975">
    <property type="entry name" value="CzcB_C"/>
    <property type="match status" value="1"/>
</dbReference>
<dbReference type="GO" id="GO:0030288">
    <property type="term" value="C:outer membrane-bounded periplasmic space"/>
    <property type="evidence" value="ECO:0007669"/>
    <property type="project" value="TreeGrafter"/>
</dbReference>
<reference evidence="6" key="2">
    <citation type="journal article" date="2016" name="Genome Announc.">
        <title>Draft Genome Sequences of Two Novel Amoeba-Resistant Intranuclear Bacteria, 'Candidatus Berkiella cookevillensis' and 'Candidatus Berkiella aquae'.</title>
        <authorList>
            <person name="Mehari Y.T."/>
            <person name="Arivett B.A."/>
            <person name="Farone A.L."/>
            <person name="Gunderson J.H."/>
            <person name="Farone M.B."/>
        </authorList>
    </citation>
    <scope>NUCLEOTIDE SEQUENCE</scope>
    <source>
        <strain evidence="6">HT99</strain>
    </source>
</reference>
<dbReference type="OrthoDB" id="9768185at2"/>
<evidence type="ECO:0000313" key="7">
    <source>
        <dbReference type="Proteomes" id="UP000051497"/>
    </source>
</evidence>
<comment type="caution">
    <text evidence="5">The sequence shown here is derived from an EMBL/GenBank/DDBJ whole genome shotgun (WGS) entry which is preliminary data.</text>
</comment>
<dbReference type="GO" id="GO:0015679">
    <property type="term" value="P:plasma membrane copper ion transport"/>
    <property type="evidence" value="ECO:0007669"/>
    <property type="project" value="TreeGrafter"/>
</dbReference>
<dbReference type="InterPro" id="IPR051909">
    <property type="entry name" value="MFP_Cation_Efflux"/>
</dbReference>
<dbReference type="Gene3D" id="2.40.30.170">
    <property type="match status" value="1"/>
</dbReference>
<proteinExistence type="predicted"/>
<dbReference type="PANTHER" id="PTHR30097">
    <property type="entry name" value="CATION EFFLUX SYSTEM PROTEIN CUSB"/>
    <property type="match status" value="1"/>
</dbReference>
<dbReference type="InterPro" id="IPR058646">
    <property type="entry name" value="CzcB_N"/>
</dbReference>
<dbReference type="Pfam" id="PF25973">
    <property type="entry name" value="BSH_CzcB"/>
    <property type="match status" value="1"/>
</dbReference>
<dbReference type="EMBL" id="LKAJ02000003">
    <property type="protein sequence ID" value="MCS5712886.1"/>
    <property type="molecule type" value="Genomic_DNA"/>
</dbReference>
<dbReference type="GO" id="GO:0046914">
    <property type="term" value="F:transition metal ion binding"/>
    <property type="evidence" value="ECO:0007669"/>
    <property type="project" value="TreeGrafter"/>
</dbReference>
<dbReference type="GO" id="GO:0060003">
    <property type="term" value="P:copper ion export"/>
    <property type="evidence" value="ECO:0007669"/>
    <property type="project" value="TreeGrafter"/>
</dbReference>
<feature type="domain" description="CzcB N-terminal" evidence="2">
    <location>
        <begin position="56"/>
        <end position="146"/>
    </location>
</feature>
<evidence type="ECO:0000259" key="2">
    <source>
        <dbReference type="Pfam" id="PF25971"/>
    </source>
</evidence>
<reference evidence="6" key="3">
    <citation type="submission" date="2021-06" db="EMBL/GenBank/DDBJ databases">
        <title>Genomic Description and Analysis of Intracellular Bacteria, Candidatus Berkiella cookevillensis and Candidatus Berkiella aquae.</title>
        <authorList>
            <person name="Kidane D.T."/>
            <person name="Mehari Y.T."/>
            <person name="Rice F.C."/>
            <person name="Arivett B.A."/>
            <person name="Farone A.L."/>
            <person name="Berk S.G."/>
            <person name="Farone M.B."/>
        </authorList>
    </citation>
    <scope>NUCLEOTIDE SEQUENCE</scope>
    <source>
        <strain evidence="6">HT99</strain>
    </source>
</reference>
<feature type="domain" description="CzcB-like C-terminal circularly permuted SH3-like" evidence="4">
    <location>
        <begin position="351"/>
        <end position="411"/>
    </location>
</feature>
<dbReference type="Gene3D" id="2.40.420.20">
    <property type="match status" value="1"/>
</dbReference>
<evidence type="ECO:0000259" key="4">
    <source>
        <dbReference type="Pfam" id="PF25975"/>
    </source>
</evidence>
<dbReference type="InterPro" id="IPR058647">
    <property type="entry name" value="BSH_CzcB-like"/>
</dbReference>
<evidence type="ECO:0000313" key="6">
    <source>
        <dbReference type="EMBL" id="MCS5712886.1"/>
    </source>
</evidence>
<protein>
    <submittedName>
        <fullName evidence="5">Cobalt-zinc-cadmium resistance protein CzcB</fullName>
    </submittedName>
    <submittedName>
        <fullName evidence="6">Efflux RND transporter periplasmic adaptor subunit</fullName>
    </submittedName>
</protein>
<dbReference type="Proteomes" id="UP000051497">
    <property type="component" value="Unassembled WGS sequence"/>
</dbReference>
<organism evidence="5">
    <name type="scientific">Candidatus Berkiella aquae</name>
    <dbReference type="NCBI Taxonomy" id="295108"/>
    <lineage>
        <taxon>Bacteria</taxon>
        <taxon>Pseudomonadati</taxon>
        <taxon>Pseudomonadota</taxon>
        <taxon>Gammaproteobacteria</taxon>
        <taxon>Candidatus Berkiellales</taxon>
        <taxon>Candidatus Berkiellaceae</taxon>
        <taxon>Candidatus Berkiella</taxon>
    </lineage>
</organism>
<evidence type="ECO:0000313" key="5">
    <source>
        <dbReference type="EMBL" id="KRG19172.1"/>
    </source>
</evidence>
<reference evidence="5" key="1">
    <citation type="submission" date="2015-09" db="EMBL/GenBank/DDBJ databases">
        <title>Draft Genome Sequences of Two Novel Amoeba-resistant Intranuclear Bacteria, Candidatus Berkiella cookevillensis and Candidatus Berkiella aquae.</title>
        <authorList>
            <person name="Mehari Y.T."/>
            <person name="Arivett B.A."/>
            <person name="Farone A.L."/>
            <person name="Gunderson J.H."/>
            <person name="Farone M.B."/>
        </authorList>
    </citation>
    <scope>NUCLEOTIDE SEQUENCE [LARGE SCALE GENOMIC DNA]</scope>
    <source>
        <strain evidence="5">HT99</strain>
    </source>
</reference>
<dbReference type="SUPFAM" id="SSF51230">
    <property type="entry name" value="Single hybrid motif"/>
    <property type="match status" value="1"/>
</dbReference>
<dbReference type="AlphaFoldDB" id="A0A0Q9YQP2"/>
<sequence length="423" mass="47035">MLKRKYLTALLICHFAGNLYFYPTEHAFRFISSSFAAETTDTTSLKHESERGPHNGKLLKKDNLAAEVTIYETNTPPQFRIYLYDKNIPINPSDVKLNIALKRIDGEVDNFDFTPSQDYLSSDKTVVEPHSFDVEIKATYKGVDYLWNYPSYEGRVKISPSAAKAAGIETEKAGPIYINEVVSLTGQVVLNANKTVDVRARFPGVVKELFANVGQPVKKDQSLLKVESNGTLELYNINSPQDGIVIARNTNIGDLTMDKPLVTISDLSTIWLKFHAFPKDISRIKLGNPVTVQTLDKKHSANSTINFLSPIVDEATQSTFAIAELTNSDNLWKAGTTIKGDVLVSKEEVPVAVKTSALQKFRDFTVVFAQYGDEYEVRMLELGKNDGEWVEVISGIKPGTSYVTKNSFIIKAELEKGGATHDH</sequence>
<dbReference type="PANTHER" id="PTHR30097:SF4">
    <property type="entry name" value="SLR6042 PROTEIN"/>
    <property type="match status" value="1"/>
</dbReference>
<evidence type="ECO:0000259" key="3">
    <source>
        <dbReference type="Pfam" id="PF25973"/>
    </source>
</evidence>